<evidence type="ECO:0000313" key="1">
    <source>
        <dbReference type="EMBL" id="KYK65431.1"/>
    </source>
</evidence>
<sequence length="146" mass="16791">MSPLEVNSCLDVLRENAAVGWMCRGYFHRKAEALQGTFSLYTVRKIDEILLAAFEDRHSQRSVSLARAGQVASHLGREPSKHVDGTDKLYKFVHENLEKSIYIVICRRRLFSVANGECRSCLDRRGRRVRAFQAPDFFAKKKSPRF</sequence>
<dbReference type="EMBL" id="AHZP02001970">
    <property type="protein sequence ID" value="KYK65431.1"/>
    <property type="molecule type" value="Genomic_DNA"/>
</dbReference>
<proteinExistence type="predicted"/>
<gene>
    <name evidence="1" type="ORF">TGPRC2_425900</name>
</gene>
<reference evidence="2" key="1">
    <citation type="submission" date="2016-03" db="EMBL/GenBank/DDBJ databases">
        <authorList>
            <person name="Sibley D."/>
            <person name="Venepally P."/>
            <person name="Karamycheva S."/>
            <person name="Hadjithomas M."/>
            <person name="Khan A."/>
            <person name="Brunk B."/>
            <person name="Roos D."/>
            <person name="Caler E."/>
            <person name="Lorenzi H."/>
        </authorList>
    </citation>
    <scope>NUCLEOTIDE SEQUENCE [LARGE SCALE GENOMIC DNA]</scope>
    <source>
        <strain evidence="2">TgCatPRC2</strain>
    </source>
</reference>
<dbReference type="VEuPathDB" id="ToxoDB:TGPRC2_425900"/>
<organism evidence="1 2">
    <name type="scientific">Toxoplasma gondii TgCatPRC2</name>
    <dbReference type="NCBI Taxonomy" id="1130821"/>
    <lineage>
        <taxon>Eukaryota</taxon>
        <taxon>Sar</taxon>
        <taxon>Alveolata</taxon>
        <taxon>Apicomplexa</taxon>
        <taxon>Conoidasida</taxon>
        <taxon>Coccidia</taxon>
        <taxon>Eucoccidiorida</taxon>
        <taxon>Eimeriorina</taxon>
        <taxon>Sarcocystidae</taxon>
        <taxon>Toxoplasma</taxon>
    </lineage>
</organism>
<comment type="caution">
    <text evidence="1">The sequence shown here is derived from an EMBL/GenBank/DDBJ whole genome shotgun (WGS) entry which is preliminary data.</text>
</comment>
<accession>A0A151H806</accession>
<dbReference type="AlphaFoldDB" id="A0A151H806"/>
<dbReference type="Proteomes" id="UP000075225">
    <property type="component" value="Unassembled WGS sequence"/>
</dbReference>
<evidence type="ECO:0000313" key="2">
    <source>
        <dbReference type="Proteomes" id="UP000075225"/>
    </source>
</evidence>
<name>A0A151H806_TOXGO</name>
<protein>
    <submittedName>
        <fullName evidence="1">Uncharacterized protein</fullName>
    </submittedName>
</protein>